<gene>
    <name evidence="2" type="ORF">CPELLU_LOCUS13768</name>
</gene>
<evidence type="ECO:0000313" key="2">
    <source>
        <dbReference type="EMBL" id="CAG8735527.1"/>
    </source>
</evidence>
<keyword evidence="1" id="KW-0812">Transmembrane</keyword>
<comment type="caution">
    <text evidence="2">The sequence shown here is derived from an EMBL/GenBank/DDBJ whole genome shotgun (WGS) entry which is preliminary data.</text>
</comment>
<evidence type="ECO:0000313" key="3">
    <source>
        <dbReference type="Proteomes" id="UP000789759"/>
    </source>
</evidence>
<keyword evidence="3" id="KW-1185">Reference proteome</keyword>
<proteinExistence type="predicted"/>
<dbReference type="Proteomes" id="UP000789759">
    <property type="component" value="Unassembled WGS sequence"/>
</dbReference>
<accession>A0A9N9IH52</accession>
<reference evidence="2" key="1">
    <citation type="submission" date="2021-06" db="EMBL/GenBank/DDBJ databases">
        <authorList>
            <person name="Kallberg Y."/>
            <person name="Tangrot J."/>
            <person name="Rosling A."/>
        </authorList>
    </citation>
    <scope>NUCLEOTIDE SEQUENCE</scope>
    <source>
        <strain evidence="2">FL966</strain>
    </source>
</reference>
<evidence type="ECO:0000256" key="1">
    <source>
        <dbReference type="SAM" id="Phobius"/>
    </source>
</evidence>
<sequence>MFLLLSTSESVSTPKNGTVPQVPLLKNELLEKRDATCPPVTFTSYTLSHLLLIINFLFFFDDFRALLFTAHMDIVAHTMVMSVVQMGVVPIQTVSVVQLAAALRELTAVNMDVVIKRNPIEPHVR</sequence>
<feature type="transmembrane region" description="Helical" evidence="1">
    <location>
        <begin position="42"/>
        <end position="60"/>
    </location>
</feature>
<keyword evidence="1" id="KW-1133">Transmembrane helix</keyword>
<organism evidence="2 3">
    <name type="scientific">Cetraspora pellucida</name>
    <dbReference type="NCBI Taxonomy" id="1433469"/>
    <lineage>
        <taxon>Eukaryota</taxon>
        <taxon>Fungi</taxon>
        <taxon>Fungi incertae sedis</taxon>
        <taxon>Mucoromycota</taxon>
        <taxon>Glomeromycotina</taxon>
        <taxon>Glomeromycetes</taxon>
        <taxon>Diversisporales</taxon>
        <taxon>Gigasporaceae</taxon>
        <taxon>Cetraspora</taxon>
    </lineage>
</organism>
<feature type="non-terminal residue" evidence="2">
    <location>
        <position position="1"/>
    </location>
</feature>
<dbReference type="AlphaFoldDB" id="A0A9N9IH52"/>
<keyword evidence="1" id="KW-0472">Membrane</keyword>
<dbReference type="EMBL" id="CAJVQA010015153">
    <property type="protein sequence ID" value="CAG8735527.1"/>
    <property type="molecule type" value="Genomic_DNA"/>
</dbReference>
<protein>
    <submittedName>
        <fullName evidence="2">24458_t:CDS:1</fullName>
    </submittedName>
</protein>
<name>A0A9N9IH52_9GLOM</name>